<dbReference type="InterPro" id="IPR025443">
    <property type="entry name" value="DUF4307"/>
</dbReference>
<evidence type="ECO:0000256" key="1">
    <source>
        <dbReference type="SAM" id="Phobius"/>
    </source>
</evidence>
<feature type="transmembrane region" description="Helical" evidence="1">
    <location>
        <begin position="25"/>
        <end position="45"/>
    </location>
</feature>
<sequence>MDSLGMDSLDSRYGRTAQGNKKRPLLFALAGIVIVLIAGAAFLAFKPRAHPHAPETSNFTAHDAGNASVTFSIVPDADRDIKCAAIIKNQYEAVVGYKEITIPADPQANSASMHHDRVDVRTTQKGAQGNVESCVFVG</sequence>
<dbReference type="AlphaFoldDB" id="A0A2N6VP85"/>
<evidence type="ECO:0000313" key="2">
    <source>
        <dbReference type="EMBL" id="PMD05944.1"/>
    </source>
</evidence>
<accession>A0A2N6VP85</accession>
<dbReference type="Proteomes" id="UP000235598">
    <property type="component" value="Unassembled WGS sequence"/>
</dbReference>
<keyword evidence="1" id="KW-1133">Transmembrane helix</keyword>
<protein>
    <recommendedName>
        <fullName evidence="4">DUF4307 domain-containing protein</fullName>
    </recommendedName>
</protein>
<dbReference type="Pfam" id="PF14155">
    <property type="entry name" value="DUF4307"/>
    <property type="match status" value="1"/>
</dbReference>
<evidence type="ECO:0000313" key="3">
    <source>
        <dbReference type="Proteomes" id="UP000235598"/>
    </source>
</evidence>
<keyword evidence="1" id="KW-0472">Membrane</keyword>
<dbReference type="EMBL" id="PNHK01000001">
    <property type="protein sequence ID" value="PMD05944.1"/>
    <property type="molecule type" value="Genomic_DNA"/>
</dbReference>
<keyword evidence="1" id="KW-0812">Transmembrane</keyword>
<name>A0A2N6VP85_9MICO</name>
<proteinExistence type="predicted"/>
<dbReference type="OrthoDB" id="4808286at2"/>
<dbReference type="RefSeq" id="WP_102237602.1">
    <property type="nucleotide sequence ID" value="NZ_BAAAIM010000007.1"/>
</dbReference>
<comment type="caution">
    <text evidence="2">The sequence shown here is derived from an EMBL/GenBank/DDBJ whole genome shotgun (WGS) entry which is preliminary data.</text>
</comment>
<evidence type="ECO:0008006" key="4">
    <source>
        <dbReference type="Google" id="ProtNLM"/>
    </source>
</evidence>
<gene>
    <name evidence="2" type="ORF">CJ199_00595</name>
</gene>
<reference evidence="2 3" key="1">
    <citation type="submission" date="2017-09" db="EMBL/GenBank/DDBJ databases">
        <title>Bacterial strain isolated from the female urinary microbiota.</title>
        <authorList>
            <person name="Thomas-White K."/>
            <person name="Kumar N."/>
            <person name="Forster S."/>
            <person name="Putonti C."/>
            <person name="Lawley T."/>
            <person name="Wolfe A.J."/>
        </authorList>
    </citation>
    <scope>NUCLEOTIDE SEQUENCE [LARGE SCALE GENOMIC DNA]</scope>
    <source>
        <strain evidence="2 3">UMB1301</strain>
    </source>
</reference>
<organism evidence="2 3">
    <name type="scientific">Brevibacterium paucivorans</name>
    <dbReference type="NCBI Taxonomy" id="170994"/>
    <lineage>
        <taxon>Bacteria</taxon>
        <taxon>Bacillati</taxon>
        <taxon>Actinomycetota</taxon>
        <taxon>Actinomycetes</taxon>
        <taxon>Micrococcales</taxon>
        <taxon>Brevibacteriaceae</taxon>
        <taxon>Brevibacterium</taxon>
    </lineage>
</organism>